<evidence type="ECO:0000256" key="4">
    <source>
        <dbReference type="SAM" id="Phobius"/>
    </source>
</evidence>
<gene>
    <name evidence="6" type="ORF">TM7x_00870</name>
</gene>
<evidence type="ECO:0000259" key="5">
    <source>
        <dbReference type="SMART" id="SM00228"/>
    </source>
</evidence>
<evidence type="ECO:0000313" key="7">
    <source>
        <dbReference type="Proteomes" id="UP000030902"/>
    </source>
</evidence>
<evidence type="ECO:0000256" key="2">
    <source>
        <dbReference type="ARBA" id="ARBA00022670"/>
    </source>
</evidence>
<dbReference type="InterPro" id="IPR001478">
    <property type="entry name" value="PDZ"/>
</dbReference>
<keyword evidence="7" id="KW-1185">Reference proteome</keyword>
<dbReference type="Pfam" id="PF13365">
    <property type="entry name" value="Trypsin_2"/>
    <property type="match status" value="1"/>
</dbReference>
<dbReference type="InterPro" id="IPR001940">
    <property type="entry name" value="Peptidase_S1C"/>
</dbReference>
<dbReference type="SMART" id="SM00228">
    <property type="entry name" value="PDZ"/>
    <property type="match status" value="1"/>
</dbReference>
<evidence type="ECO:0000256" key="1">
    <source>
        <dbReference type="ARBA" id="ARBA00010541"/>
    </source>
</evidence>
<dbReference type="Pfam" id="PF13180">
    <property type="entry name" value="PDZ_2"/>
    <property type="match status" value="1"/>
</dbReference>
<dbReference type="Gene3D" id="2.30.42.10">
    <property type="match status" value="1"/>
</dbReference>
<keyword evidence="4" id="KW-0472">Membrane</keyword>
<dbReference type="PANTHER" id="PTHR22939">
    <property type="entry name" value="SERINE PROTEASE FAMILY S1C HTRA-RELATED"/>
    <property type="match status" value="1"/>
</dbReference>
<dbReference type="SUPFAM" id="SSF50494">
    <property type="entry name" value="Trypsin-like serine proteases"/>
    <property type="match status" value="1"/>
</dbReference>
<protein>
    <submittedName>
        <fullName evidence="6">Serine protease</fullName>
    </submittedName>
</protein>
<dbReference type="SUPFAM" id="SSF50156">
    <property type="entry name" value="PDZ domain-like"/>
    <property type="match status" value="1"/>
</dbReference>
<dbReference type="AlphaFoldDB" id="A0A6S4GQH3"/>
<accession>A0A6S4GQH3</accession>
<name>A0A6S4GQH3_9BACT</name>
<evidence type="ECO:0000256" key="3">
    <source>
        <dbReference type="ARBA" id="ARBA00022801"/>
    </source>
</evidence>
<reference evidence="6 7" key="1">
    <citation type="journal article" date="2015" name="Proc. Natl. Acad. Sci. U.S.A.">
        <title>Cultivation of a human-associated TM7 phylotype reveals a reduced genome and epibiotic parasitic lifestyle.</title>
        <authorList>
            <person name="He X."/>
            <person name="McLean J.S."/>
            <person name="Edlund A."/>
            <person name="Yooseph S."/>
            <person name="Hall A.P."/>
            <person name="Liu S.Y."/>
            <person name="Dorrestein P.C."/>
            <person name="Esquenazi E."/>
            <person name="Hunter R.C."/>
            <person name="Cheng G."/>
            <person name="Nelson K.E."/>
            <person name="Lux R."/>
            <person name="Shi W."/>
        </authorList>
    </citation>
    <scope>NUCLEOTIDE SEQUENCE [LARGE SCALE GENOMIC DNA]</scope>
    <source>
        <strain evidence="6 7">TM7x</strain>
    </source>
</reference>
<dbReference type="Gene3D" id="2.40.10.120">
    <property type="match status" value="1"/>
</dbReference>
<dbReference type="InterPro" id="IPR036034">
    <property type="entry name" value="PDZ_sf"/>
</dbReference>
<dbReference type="GO" id="GO:0004252">
    <property type="term" value="F:serine-type endopeptidase activity"/>
    <property type="evidence" value="ECO:0007669"/>
    <property type="project" value="InterPro"/>
</dbReference>
<dbReference type="RefSeq" id="WP_052198781.1">
    <property type="nucleotide sequence ID" value="NZ_CP007496.1"/>
</dbReference>
<dbReference type="EMBL" id="CP007496">
    <property type="protein sequence ID" value="AJA06352.1"/>
    <property type="molecule type" value="Genomic_DNA"/>
</dbReference>
<proteinExistence type="inferred from homology"/>
<evidence type="ECO:0000313" key="6">
    <source>
        <dbReference type="EMBL" id="AJA06352.1"/>
    </source>
</evidence>
<dbReference type="KEGG" id="sox:TM7x_00870"/>
<dbReference type="GO" id="GO:0006508">
    <property type="term" value="P:proteolysis"/>
    <property type="evidence" value="ECO:0007669"/>
    <property type="project" value="UniProtKB-KW"/>
</dbReference>
<organism evidence="6 7">
    <name type="scientific">Candidatus Nanosynbacter lyticus</name>
    <dbReference type="NCBI Taxonomy" id="2093824"/>
    <lineage>
        <taxon>Bacteria</taxon>
        <taxon>Candidatus Saccharimonadota</taxon>
        <taxon>Candidatus Saccharimonadia</taxon>
        <taxon>Candidatus Nanosynbacterales</taxon>
        <taxon>Candidatus Nanosynbacteraceae</taxon>
        <taxon>Candidatus Nanosynbacter</taxon>
    </lineage>
</organism>
<dbReference type="PANTHER" id="PTHR22939:SF129">
    <property type="entry name" value="SERINE PROTEASE HTRA2, MITOCHONDRIAL"/>
    <property type="match status" value="1"/>
</dbReference>
<feature type="domain" description="PDZ" evidence="5">
    <location>
        <begin position="268"/>
        <end position="355"/>
    </location>
</feature>
<dbReference type="Proteomes" id="UP000030902">
    <property type="component" value="Chromosome"/>
</dbReference>
<keyword evidence="4" id="KW-1133">Transmembrane helix</keyword>
<keyword evidence="4" id="KW-0812">Transmembrane</keyword>
<keyword evidence="3" id="KW-0378">Hydrolase</keyword>
<sequence length="371" mass="38625">MQNSGKQKRLALWLVGGVVGAATLVSIIFLTSWITLQLANRLSQDVKHDGNSITVSDGDVSKVVDKVSPSVVSIVVSSEDSEKMGAGTGVIISADGYVLTNKHVVKNSQKIRVVTHNGDQFTDVSLVGVDPLNDIAFLKIKDAKKLPVAELGNSGTVKVGQKVVAIGNSLGQYQNTVSSGIISGKGRPVVASSDSRGSKTESLTDLLQTDAPINLGNSGGPLINMAGQVIGINTAIASDAQSIGFAIPINAVKGMVRGVISGKGVQKAYLGVRYASITPDIQSEYKLPVKSGAYINGGSESTIEKDGPADKAGIKSGDIITKINDKNVGEDGSLSTLVSEFLPGETVKVTVLRNNKELVLDLVLGTYEPQS</sequence>
<feature type="transmembrane region" description="Helical" evidence="4">
    <location>
        <begin position="12"/>
        <end position="34"/>
    </location>
</feature>
<comment type="similarity">
    <text evidence="1">Belongs to the peptidase S1C family.</text>
</comment>
<dbReference type="PRINTS" id="PR00834">
    <property type="entry name" value="PROTEASES2C"/>
</dbReference>
<dbReference type="InterPro" id="IPR009003">
    <property type="entry name" value="Peptidase_S1_PA"/>
</dbReference>
<keyword evidence="2 6" id="KW-0645">Protease</keyword>